<dbReference type="InterPro" id="IPR013320">
    <property type="entry name" value="ConA-like_dom_sf"/>
</dbReference>
<gene>
    <name evidence="3" type="ORF">D0Y50_12545</name>
</gene>
<dbReference type="OrthoDB" id="9152117at2"/>
<dbReference type="KEGG" id="salm:D0Y50_12545"/>
<keyword evidence="1" id="KW-0732">Signal</keyword>
<dbReference type="GO" id="GO:0005576">
    <property type="term" value="C:extracellular region"/>
    <property type="evidence" value="ECO:0007669"/>
    <property type="project" value="InterPro"/>
</dbReference>
<dbReference type="Proteomes" id="UP000262073">
    <property type="component" value="Chromosome"/>
</dbReference>
<feature type="signal peptide" evidence="1">
    <location>
        <begin position="1"/>
        <end position="19"/>
    </location>
</feature>
<name>A0A346NNJ8_9ALTE</name>
<dbReference type="SUPFAM" id="SSF49899">
    <property type="entry name" value="Concanavalin A-like lectins/glucanases"/>
    <property type="match status" value="1"/>
</dbReference>
<proteinExistence type="predicted"/>
<accession>A0A346NNJ8</accession>
<evidence type="ECO:0000313" key="4">
    <source>
        <dbReference type="Proteomes" id="UP000262073"/>
    </source>
</evidence>
<dbReference type="InterPro" id="IPR008859">
    <property type="entry name" value="Thrombospondin_C"/>
</dbReference>
<protein>
    <submittedName>
        <fullName evidence="3">PEP-CTERM sorting domain-containing protein</fullName>
    </submittedName>
</protein>
<dbReference type="GO" id="GO:0005509">
    <property type="term" value="F:calcium ion binding"/>
    <property type="evidence" value="ECO:0007669"/>
    <property type="project" value="InterPro"/>
</dbReference>
<dbReference type="GO" id="GO:0007155">
    <property type="term" value="P:cell adhesion"/>
    <property type="evidence" value="ECO:0007669"/>
    <property type="project" value="InterPro"/>
</dbReference>
<sequence length="250" mass="26610">MKRFALALPFIMSAFTAHGALLNLSSWQSDGDGVWTVDADGTLATQSKNGSPTVFYSNENMLGKTISGQMTVSGNQDDDFVGFVLGYNAGDVNSAKTDFLLIDWKQADQTHSKLGTASVGMSASLVSGGLGYNKGAWEHKESRGVTELARANTLADAGWAFDVSYDFDITYTADLVEVFINGSKEFSLTGEFGAGSFGFYNFSQPGAQYTQLEAQPAIITPAAVADVNAPATALLFGLAGAAMLYRRRQQ</sequence>
<evidence type="ECO:0000259" key="2">
    <source>
        <dbReference type="PROSITE" id="PS51236"/>
    </source>
</evidence>
<dbReference type="AlphaFoldDB" id="A0A346NNJ8"/>
<organism evidence="3 4">
    <name type="scientific">Salinimonas sediminis</name>
    <dbReference type="NCBI Taxonomy" id="2303538"/>
    <lineage>
        <taxon>Bacteria</taxon>
        <taxon>Pseudomonadati</taxon>
        <taxon>Pseudomonadota</taxon>
        <taxon>Gammaproteobacteria</taxon>
        <taxon>Alteromonadales</taxon>
        <taxon>Alteromonadaceae</taxon>
        <taxon>Alteromonas/Salinimonas group</taxon>
        <taxon>Salinimonas</taxon>
    </lineage>
</organism>
<dbReference type="Pfam" id="PF05735">
    <property type="entry name" value="TSP_C"/>
    <property type="match status" value="1"/>
</dbReference>
<evidence type="ECO:0000313" key="3">
    <source>
        <dbReference type="EMBL" id="AXR07105.1"/>
    </source>
</evidence>
<dbReference type="EMBL" id="CP031769">
    <property type="protein sequence ID" value="AXR07105.1"/>
    <property type="molecule type" value="Genomic_DNA"/>
</dbReference>
<dbReference type="RefSeq" id="WP_117317246.1">
    <property type="nucleotide sequence ID" value="NZ_CP031769.1"/>
</dbReference>
<feature type="chain" id="PRO_5017079203" evidence="1">
    <location>
        <begin position="20"/>
        <end position="250"/>
    </location>
</feature>
<reference evidence="3 4" key="1">
    <citation type="submission" date="2018-08" db="EMBL/GenBank/DDBJ databases">
        <title>Salinimonas sediminis sp. nov., a piezophilic bacterium isolated from a deep-sea sediment sample from the New Britain Trench.</title>
        <authorList>
            <person name="Cao J."/>
        </authorList>
    </citation>
    <scope>NUCLEOTIDE SEQUENCE [LARGE SCALE GENOMIC DNA]</scope>
    <source>
        <strain evidence="3 4">N102</strain>
    </source>
</reference>
<feature type="domain" description="TSP C-terminal" evidence="2">
    <location>
        <begin position="8"/>
        <end position="221"/>
    </location>
</feature>
<keyword evidence="4" id="KW-1185">Reference proteome</keyword>
<dbReference type="PROSITE" id="PS51236">
    <property type="entry name" value="TSP_CTER"/>
    <property type="match status" value="1"/>
</dbReference>
<evidence type="ECO:0000256" key="1">
    <source>
        <dbReference type="SAM" id="SignalP"/>
    </source>
</evidence>
<dbReference type="Gene3D" id="2.60.120.200">
    <property type="match status" value="1"/>
</dbReference>